<dbReference type="SMART" id="SM00448">
    <property type="entry name" value="REC"/>
    <property type="match status" value="1"/>
</dbReference>
<evidence type="ECO:0000313" key="7">
    <source>
        <dbReference type="Proteomes" id="UP000676079"/>
    </source>
</evidence>
<evidence type="ECO:0000256" key="3">
    <source>
        <dbReference type="SAM" id="MobiDB-lite"/>
    </source>
</evidence>
<dbReference type="RefSeq" id="WP_220564769.1">
    <property type="nucleotide sequence ID" value="NZ_CP074133.1"/>
</dbReference>
<organism evidence="6 7">
    <name type="scientific">Nocardiopsis changdeensis</name>
    <dbReference type="NCBI Taxonomy" id="2831969"/>
    <lineage>
        <taxon>Bacteria</taxon>
        <taxon>Bacillati</taxon>
        <taxon>Actinomycetota</taxon>
        <taxon>Actinomycetes</taxon>
        <taxon>Streptosporangiales</taxon>
        <taxon>Nocardiopsidaceae</taxon>
        <taxon>Nocardiopsis</taxon>
    </lineage>
</organism>
<dbReference type="Proteomes" id="UP000676079">
    <property type="component" value="Chromosome"/>
</dbReference>
<feature type="region of interest" description="Disordered" evidence="3">
    <location>
        <begin position="246"/>
        <end position="276"/>
    </location>
</feature>
<dbReference type="InterPro" id="IPR039420">
    <property type="entry name" value="WalR-like"/>
</dbReference>
<dbReference type="SUPFAM" id="SSF52172">
    <property type="entry name" value="CheY-like"/>
    <property type="match status" value="1"/>
</dbReference>
<keyword evidence="2" id="KW-0597">Phosphoprotein</keyword>
<evidence type="ECO:0000259" key="5">
    <source>
        <dbReference type="PROSITE" id="PS50930"/>
    </source>
</evidence>
<dbReference type="EMBL" id="CP074133">
    <property type="protein sequence ID" value="QUX23546.1"/>
    <property type="molecule type" value="Genomic_DNA"/>
</dbReference>
<dbReference type="InterPro" id="IPR011006">
    <property type="entry name" value="CheY-like_superfamily"/>
</dbReference>
<dbReference type="PANTHER" id="PTHR48111">
    <property type="entry name" value="REGULATOR OF RPOS"/>
    <property type="match status" value="1"/>
</dbReference>
<dbReference type="PANTHER" id="PTHR48111:SF69">
    <property type="entry name" value="RESPONSE REGULATOR RECEIVER"/>
    <property type="match status" value="1"/>
</dbReference>
<sequence>MKSALRVLVVEDEASTRQEMAALLGDMPEVAQVLVAENGAAAVRLLGVESIDAAFLDILMPGLDGMDVARVLSVMSEPPSIVFVTASEAHAVEAFGIGAVDYLLKPIRPERLAEAVGRIAQLRRPEAAAPPAEDLHVVQIDTGRRTVFVKRDDVQFVEAQGDYVRLHTAEGGHLIRLSLSYLEEVWASAGFVRVHRGFLIAIPWVRDLRVTSSSGLVAGTPAGDVPVSRRHGRHLRARLLEAARRDQLGRAANAQTTAPAPRPRDGEPDGSARRTP</sequence>
<dbReference type="Pfam" id="PF04397">
    <property type="entry name" value="LytTR"/>
    <property type="match status" value="1"/>
</dbReference>
<evidence type="ECO:0000256" key="2">
    <source>
        <dbReference type="PROSITE-ProRule" id="PRU00169"/>
    </source>
</evidence>
<proteinExistence type="predicted"/>
<reference evidence="6 7" key="1">
    <citation type="submission" date="2021-05" db="EMBL/GenBank/DDBJ databases">
        <title>Direct Submission.</title>
        <authorList>
            <person name="Li K."/>
            <person name="Gao J."/>
        </authorList>
    </citation>
    <scope>NUCLEOTIDE SEQUENCE [LARGE SCALE GENOMIC DNA]</scope>
    <source>
        <strain evidence="6 7">Mg02</strain>
    </source>
</reference>
<protein>
    <submittedName>
        <fullName evidence="6">Response regulator transcription factor</fullName>
    </submittedName>
</protein>
<evidence type="ECO:0000259" key="4">
    <source>
        <dbReference type="PROSITE" id="PS50110"/>
    </source>
</evidence>
<dbReference type="InterPro" id="IPR001789">
    <property type="entry name" value="Sig_transdc_resp-reg_receiver"/>
</dbReference>
<gene>
    <name evidence="6" type="ORF">KGD84_04010</name>
</gene>
<evidence type="ECO:0000313" key="6">
    <source>
        <dbReference type="EMBL" id="QUX23546.1"/>
    </source>
</evidence>
<keyword evidence="7" id="KW-1185">Reference proteome</keyword>
<dbReference type="PROSITE" id="PS50930">
    <property type="entry name" value="HTH_LYTTR"/>
    <property type="match status" value="1"/>
</dbReference>
<dbReference type="InterPro" id="IPR007492">
    <property type="entry name" value="LytTR_DNA-bd_dom"/>
</dbReference>
<dbReference type="PROSITE" id="PS50110">
    <property type="entry name" value="RESPONSE_REGULATORY"/>
    <property type="match status" value="1"/>
</dbReference>
<dbReference type="Gene3D" id="3.40.50.2300">
    <property type="match status" value="1"/>
</dbReference>
<accession>A0ABX8BN83</accession>
<feature type="compositionally biased region" description="Basic and acidic residues" evidence="3">
    <location>
        <begin position="262"/>
        <end position="276"/>
    </location>
</feature>
<feature type="domain" description="Response regulatory" evidence="4">
    <location>
        <begin position="6"/>
        <end position="120"/>
    </location>
</feature>
<evidence type="ECO:0000256" key="1">
    <source>
        <dbReference type="ARBA" id="ARBA00023125"/>
    </source>
</evidence>
<feature type="modified residue" description="4-aspartylphosphate" evidence="2">
    <location>
        <position position="57"/>
    </location>
</feature>
<keyword evidence="1" id="KW-0238">DNA-binding</keyword>
<dbReference type="Gene3D" id="2.40.50.1020">
    <property type="entry name" value="LytTr DNA-binding domain"/>
    <property type="match status" value="1"/>
</dbReference>
<feature type="domain" description="HTH LytTR-type" evidence="5">
    <location>
        <begin position="142"/>
        <end position="241"/>
    </location>
</feature>
<name>A0ABX8BN83_9ACTN</name>
<dbReference type="Pfam" id="PF00072">
    <property type="entry name" value="Response_reg"/>
    <property type="match status" value="1"/>
</dbReference>
<dbReference type="SMART" id="SM00850">
    <property type="entry name" value="LytTR"/>
    <property type="match status" value="1"/>
</dbReference>